<name>A0A2U1JMM9_9FLAO</name>
<accession>A0A2U1JMM9</accession>
<gene>
    <name evidence="3" type="ORF">DB895_03080</name>
</gene>
<dbReference type="EMBL" id="QCZI01000003">
    <property type="protein sequence ID" value="PWA06420.1"/>
    <property type="molecule type" value="Genomic_DNA"/>
</dbReference>
<proteinExistence type="predicted"/>
<comment type="caution">
    <text evidence="3">The sequence shown here is derived from an EMBL/GenBank/DDBJ whole genome shotgun (WGS) entry which is preliminary data.</text>
</comment>
<dbReference type="Gene3D" id="3.90.1580.10">
    <property type="entry name" value="paralog of FGE (formylglycine-generating enzyme)"/>
    <property type="match status" value="1"/>
</dbReference>
<dbReference type="GO" id="GO:0120147">
    <property type="term" value="F:formylglycine-generating oxidase activity"/>
    <property type="evidence" value="ECO:0007669"/>
    <property type="project" value="TreeGrafter"/>
</dbReference>
<organism evidence="3 4">
    <name type="scientific">Flavobacterium psychrotolerans</name>
    <dbReference type="NCBI Taxonomy" id="2169410"/>
    <lineage>
        <taxon>Bacteria</taxon>
        <taxon>Pseudomonadati</taxon>
        <taxon>Bacteroidota</taxon>
        <taxon>Flavobacteriia</taxon>
        <taxon>Flavobacteriales</taxon>
        <taxon>Flavobacteriaceae</taxon>
        <taxon>Flavobacterium</taxon>
    </lineage>
</organism>
<keyword evidence="4" id="KW-1185">Reference proteome</keyword>
<dbReference type="RefSeq" id="WP_116723893.1">
    <property type="nucleotide sequence ID" value="NZ_QCZI01000003.1"/>
</dbReference>
<dbReference type="InterPro" id="IPR016187">
    <property type="entry name" value="CTDL_fold"/>
</dbReference>
<dbReference type="InterPro" id="IPR005532">
    <property type="entry name" value="SUMF_dom"/>
</dbReference>
<dbReference type="PANTHER" id="PTHR23150:SF19">
    <property type="entry name" value="FORMYLGLYCINE-GENERATING ENZYME"/>
    <property type="match status" value="1"/>
</dbReference>
<feature type="chain" id="PRO_5015712107" description="Sulfatase-modifying factor enzyme-like domain-containing protein" evidence="1">
    <location>
        <begin position="22"/>
        <end position="250"/>
    </location>
</feature>
<evidence type="ECO:0000259" key="2">
    <source>
        <dbReference type="Pfam" id="PF03781"/>
    </source>
</evidence>
<dbReference type="InterPro" id="IPR042095">
    <property type="entry name" value="SUMF_sf"/>
</dbReference>
<feature type="signal peptide" evidence="1">
    <location>
        <begin position="1"/>
        <end position="21"/>
    </location>
</feature>
<dbReference type="InterPro" id="IPR051043">
    <property type="entry name" value="Sulfatase_Mod_Factor_Kinase"/>
</dbReference>
<feature type="domain" description="Sulfatase-modifying factor enzyme-like" evidence="2">
    <location>
        <begin position="25"/>
        <end position="248"/>
    </location>
</feature>
<dbReference type="OrthoDB" id="9768004at2"/>
<reference evidence="3 4" key="1">
    <citation type="submission" date="2018-04" db="EMBL/GenBank/DDBJ databases">
        <title>Flavobacterium sp. nov., isolated from glacier ice.</title>
        <authorList>
            <person name="Liu Q."/>
            <person name="Xin Y.-H."/>
        </authorList>
    </citation>
    <scope>NUCLEOTIDE SEQUENCE [LARGE SCALE GENOMIC DNA]</scope>
    <source>
        <strain evidence="3 4">RB1R5</strain>
    </source>
</reference>
<dbReference type="Pfam" id="PF03781">
    <property type="entry name" value="FGE-sulfatase"/>
    <property type="match status" value="1"/>
</dbReference>
<sequence>MKNQFSYALLLLLFVVNGMQSQGLHEMITIPAGTFLMGDNSPEGEKDEQPIHMVSLSSFSIADKETSVKQWKSFCTETRKKMPMTPEWGWDDNNPIVNITWEEAVSYTEWLSDKTGRNFRLPTEAEWEYAAKGGILARGYKYSGGKSLELVGWGKANSEGRTNAVGTKMPNEIGLYDMSGNTYEWCFDWYSDYSDGNQTNPVVTEPVAKKCHIIRGGSWRDVAQFSRVSNRYFSAVSKGNYIGFRVVRTE</sequence>
<dbReference type="AlphaFoldDB" id="A0A2U1JMM9"/>
<protein>
    <recommendedName>
        <fullName evidence="2">Sulfatase-modifying factor enzyme-like domain-containing protein</fullName>
    </recommendedName>
</protein>
<evidence type="ECO:0000313" key="4">
    <source>
        <dbReference type="Proteomes" id="UP000245449"/>
    </source>
</evidence>
<evidence type="ECO:0000313" key="3">
    <source>
        <dbReference type="EMBL" id="PWA06420.1"/>
    </source>
</evidence>
<evidence type="ECO:0000256" key="1">
    <source>
        <dbReference type="SAM" id="SignalP"/>
    </source>
</evidence>
<keyword evidence="1" id="KW-0732">Signal</keyword>
<dbReference type="PANTHER" id="PTHR23150">
    <property type="entry name" value="SULFATASE MODIFYING FACTOR 1, 2"/>
    <property type="match status" value="1"/>
</dbReference>
<dbReference type="SUPFAM" id="SSF56436">
    <property type="entry name" value="C-type lectin-like"/>
    <property type="match status" value="1"/>
</dbReference>
<dbReference type="Proteomes" id="UP000245449">
    <property type="component" value="Unassembled WGS sequence"/>
</dbReference>